<dbReference type="InterPro" id="IPR000566">
    <property type="entry name" value="Lipocln_cytosolic_FA-bd_dom"/>
</dbReference>
<evidence type="ECO:0000256" key="2">
    <source>
        <dbReference type="ARBA" id="ARBA00019890"/>
    </source>
</evidence>
<dbReference type="GO" id="GO:0005737">
    <property type="term" value="C:cytoplasm"/>
    <property type="evidence" value="ECO:0007669"/>
    <property type="project" value="TreeGrafter"/>
</dbReference>
<comment type="similarity">
    <text evidence="1">Belongs to the calycin superfamily. Lipocalin family.</text>
</comment>
<evidence type="ECO:0000313" key="10">
    <source>
        <dbReference type="Proteomes" id="UP000076502"/>
    </source>
</evidence>
<dbReference type="AlphaFoldDB" id="A0A154P065"/>
<keyword evidence="3 7" id="KW-0732">Signal</keyword>
<evidence type="ECO:0000256" key="5">
    <source>
        <dbReference type="ARBA" id="ARBA00023180"/>
    </source>
</evidence>
<feature type="signal peptide" evidence="7">
    <location>
        <begin position="1"/>
        <end position="18"/>
    </location>
</feature>
<evidence type="ECO:0000256" key="1">
    <source>
        <dbReference type="ARBA" id="ARBA00006889"/>
    </source>
</evidence>
<feature type="chain" id="PRO_5007599213" description="Apolipoprotein D" evidence="7">
    <location>
        <begin position="19"/>
        <end position="190"/>
    </location>
</feature>
<evidence type="ECO:0000256" key="3">
    <source>
        <dbReference type="ARBA" id="ARBA00022729"/>
    </source>
</evidence>
<name>A0A154P065_DUFNO</name>
<dbReference type="Gene3D" id="2.40.128.20">
    <property type="match status" value="1"/>
</dbReference>
<dbReference type="STRING" id="178035.A0A154P065"/>
<feature type="non-terminal residue" evidence="9">
    <location>
        <position position="1"/>
    </location>
</feature>
<dbReference type="CDD" id="cd19437">
    <property type="entry name" value="lipocalin_apoD-like"/>
    <property type="match status" value="1"/>
</dbReference>
<feature type="domain" description="Lipocalin/cytosolic fatty-acid binding" evidence="8">
    <location>
        <begin position="36"/>
        <end position="180"/>
    </location>
</feature>
<dbReference type="OrthoDB" id="565904at2759"/>
<keyword evidence="4" id="KW-0446">Lipid-binding</keyword>
<dbReference type="GO" id="GO:0000302">
    <property type="term" value="P:response to reactive oxygen species"/>
    <property type="evidence" value="ECO:0007669"/>
    <property type="project" value="TreeGrafter"/>
</dbReference>
<dbReference type="InterPro" id="IPR002969">
    <property type="entry name" value="ApolipopD"/>
</dbReference>
<dbReference type="PANTHER" id="PTHR10612:SF34">
    <property type="entry name" value="APOLIPOPROTEIN D"/>
    <property type="match status" value="1"/>
</dbReference>
<dbReference type="PRINTS" id="PR01219">
    <property type="entry name" value="APOLIPOPROTD"/>
</dbReference>
<dbReference type="SUPFAM" id="SSF50814">
    <property type="entry name" value="Lipocalins"/>
    <property type="match status" value="1"/>
</dbReference>
<dbReference type="GO" id="GO:0007420">
    <property type="term" value="P:brain development"/>
    <property type="evidence" value="ECO:0007669"/>
    <property type="project" value="InterPro"/>
</dbReference>
<keyword evidence="6" id="KW-0873">Pyrrolidone carboxylic acid</keyword>
<proteinExistence type="inferred from homology"/>
<dbReference type="PROSITE" id="PS00213">
    <property type="entry name" value="LIPOCALIN"/>
    <property type="match status" value="1"/>
</dbReference>
<keyword evidence="9" id="KW-0449">Lipoprotein</keyword>
<reference evidence="9 10" key="1">
    <citation type="submission" date="2015-07" db="EMBL/GenBank/DDBJ databases">
        <title>The genome of Dufourea novaeangliae.</title>
        <authorList>
            <person name="Pan H."/>
            <person name="Kapheim K."/>
        </authorList>
    </citation>
    <scope>NUCLEOTIDE SEQUENCE [LARGE SCALE GENOMIC DNA]</scope>
    <source>
        <strain evidence="9">0120121106</strain>
        <tissue evidence="9">Whole body</tissue>
    </source>
</reference>
<evidence type="ECO:0000313" key="9">
    <source>
        <dbReference type="EMBL" id="KZC05233.1"/>
    </source>
</evidence>
<dbReference type="GO" id="GO:0006629">
    <property type="term" value="P:lipid metabolic process"/>
    <property type="evidence" value="ECO:0007669"/>
    <property type="project" value="TreeGrafter"/>
</dbReference>
<dbReference type="PANTHER" id="PTHR10612">
    <property type="entry name" value="APOLIPOPROTEIN D"/>
    <property type="match status" value="1"/>
</dbReference>
<dbReference type="PIRSF" id="PIRSF036893">
    <property type="entry name" value="Lipocalin_ApoD"/>
    <property type="match status" value="1"/>
</dbReference>
<dbReference type="InterPro" id="IPR012674">
    <property type="entry name" value="Calycin"/>
</dbReference>
<keyword evidence="10" id="KW-1185">Reference proteome</keyword>
<protein>
    <recommendedName>
        <fullName evidence="2">Apolipoprotein D</fullName>
    </recommendedName>
</protein>
<evidence type="ECO:0000256" key="7">
    <source>
        <dbReference type="SAM" id="SignalP"/>
    </source>
</evidence>
<dbReference type="GO" id="GO:0008289">
    <property type="term" value="F:lipid binding"/>
    <property type="evidence" value="ECO:0007669"/>
    <property type="project" value="UniProtKB-KW"/>
</dbReference>
<organism evidence="9 10">
    <name type="scientific">Dufourea novaeangliae</name>
    <name type="common">Sweat bee</name>
    <dbReference type="NCBI Taxonomy" id="178035"/>
    <lineage>
        <taxon>Eukaryota</taxon>
        <taxon>Metazoa</taxon>
        <taxon>Ecdysozoa</taxon>
        <taxon>Arthropoda</taxon>
        <taxon>Hexapoda</taxon>
        <taxon>Insecta</taxon>
        <taxon>Pterygota</taxon>
        <taxon>Neoptera</taxon>
        <taxon>Endopterygota</taxon>
        <taxon>Hymenoptera</taxon>
        <taxon>Apocrita</taxon>
        <taxon>Aculeata</taxon>
        <taxon>Apoidea</taxon>
        <taxon>Anthophila</taxon>
        <taxon>Halictidae</taxon>
        <taxon>Rophitinae</taxon>
        <taxon>Dufourea</taxon>
    </lineage>
</organism>
<evidence type="ECO:0000259" key="8">
    <source>
        <dbReference type="Pfam" id="PF08212"/>
    </source>
</evidence>
<evidence type="ECO:0000256" key="6">
    <source>
        <dbReference type="ARBA" id="ARBA00023283"/>
    </source>
</evidence>
<dbReference type="EMBL" id="KQ434786">
    <property type="protein sequence ID" value="KZC05233.1"/>
    <property type="molecule type" value="Genomic_DNA"/>
</dbReference>
<dbReference type="InterPro" id="IPR022272">
    <property type="entry name" value="Lipocalin_CS"/>
</dbReference>
<dbReference type="FunFam" id="2.40.128.20:FF:000026">
    <property type="entry name" value="Apolipoprotein D-like Protein"/>
    <property type="match status" value="1"/>
</dbReference>
<sequence>EEMFRVCLLLIIARMASAQVPFLGACPNLEAMQNFDIIRYIGKWYEVERYFALFEFGGKCVTANYSQGENGSINILNKQISSLTGVSSSIEGIGKSLGRTSESKLIVTFPSLPLPVDAPYWILDTDYETYSVVWSCSNFSVFSVRNAWILTREPKPPVSVLEKAYQILDKNSISRAYFIRTDQKNCPRGN</sequence>
<dbReference type="GO" id="GO:0006869">
    <property type="term" value="P:lipid transport"/>
    <property type="evidence" value="ECO:0007669"/>
    <property type="project" value="InterPro"/>
</dbReference>
<keyword evidence="5" id="KW-0325">Glycoprotein</keyword>
<accession>A0A154P065</accession>
<dbReference type="GO" id="GO:0042246">
    <property type="term" value="P:tissue regeneration"/>
    <property type="evidence" value="ECO:0007669"/>
    <property type="project" value="InterPro"/>
</dbReference>
<gene>
    <name evidence="9" type="ORF">WN55_08840</name>
</gene>
<dbReference type="Proteomes" id="UP000076502">
    <property type="component" value="Unassembled WGS sequence"/>
</dbReference>
<dbReference type="InterPro" id="IPR022271">
    <property type="entry name" value="Lipocalin_ApoD"/>
</dbReference>
<dbReference type="Pfam" id="PF08212">
    <property type="entry name" value="Lipocalin_2"/>
    <property type="match status" value="1"/>
</dbReference>
<evidence type="ECO:0000256" key="4">
    <source>
        <dbReference type="ARBA" id="ARBA00023121"/>
    </source>
</evidence>